<dbReference type="GO" id="GO:0003824">
    <property type="term" value="F:catalytic activity"/>
    <property type="evidence" value="ECO:0007669"/>
    <property type="project" value="InterPro"/>
</dbReference>
<dbReference type="Gene3D" id="3.90.1300.10">
    <property type="entry name" value="Amidase signature (AS) domain"/>
    <property type="match status" value="1"/>
</dbReference>
<evidence type="ECO:0000313" key="2">
    <source>
        <dbReference type="Proteomes" id="UP000199494"/>
    </source>
</evidence>
<accession>A0A222VQK2</accession>
<name>A0A222VQK2_9PSEU</name>
<dbReference type="RefSeq" id="WP_091804419.1">
    <property type="nucleotide sequence ID" value="NZ_CP016353.1"/>
</dbReference>
<reference evidence="1 2" key="1">
    <citation type="submission" date="2016-10" db="EMBL/GenBank/DDBJ databases">
        <authorList>
            <person name="de Groot N.N."/>
        </authorList>
    </citation>
    <scope>NUCLEOTIDE SEQUENCE [LARGE SCALE GENOMIC DNA]</scope>
    <source>
        <strain evidence="1 2">CGMCC 4.5506</strain>
    </source>
</reference>
<dbReference type="InterPro" id="IPR020556">
    <property type="entry name" value="Amidase_CS"/>
</dbReference>
<dbReference type="EMBL" id="FMZE01000005">
    <property type="protein sequence ID" value="SDD00775.1"/>
    <property type="molecule type" value="Genomic_DNA"/>
</dbReference>
<dbReference type="InterPro" id="IPR036928">
    <property type="entry name" value="AS_sf"/>
</dbReference>
<sequence>MTEEVCLWTAVEQAAAIRDRRISARELVRAHLDRIDRINPAVNAIVTVVADKAMDAAKAADEKTTRGEPTGPLHGLPVAHKDLHLTAGIRTTFGSPSMAGHIPDVDDLVVTRLRHAGAITIGKTNTPEFGAGSHTFNPVFGITRNPYDLARTAGGSSGGAAAALACGLHPVADGSDMGGSLRNPAAFCNVVGLRPSLGRVPSWPSTLPWSSLSVQGPMARTVTDVALTLSVLAGPDDRDPVSLSEAGAVFARPPDPDVRGLRLAWSPDLGGLVDVEDEVLDVLEPRIRVFERLGCTLTRDCPDFTGADEVFRVLRAWRFHHAHGRLAAECPELVKETLRDNAAYGGTLSGSDLARAEERRTGLFHRMREFFTRYDALLLPVTQVLPFPVEWEYPCEVAGVGQPDYLSWMRSCYFVSTVGNPALSVPSGFSVGGLPVGLQIVGPHRGDLTTLRVGRAFEVETEFWRHAPPLT</sequence>
<keyword evidence="2" id="KW-1185">Reference proteome</keyword>
<dbReference type="SUPFAM" id="SSF75304">
    <property type="entry name" value="Amidase signature (AS) enzymes"/>
    <property type="match status" value="1"/>
</dbReference>
<protein>
    <submittedName>
        <fullName evidence="1">Amidase</fullName>
    </submittedName>
</protein>
<gene>
    <name evidence="1" type="ORF">SAMN05421630_105157</name>
</gene>
<dbReference type="PANTHER" id="PTHR11895">
    <property type="entry name" value="TRANSAMIDASE"/>
    <property type="match status" value="1"/>
</dbReference>
<dbReference type="OrthoDB" id="182039at2"/>
<dbReference type="STRING" id="530584.SAMN05421630_105157"/>
<dbReference type="PANTHER" id="PTHR11895:SF76">
    <property type="entry name" value="INDOLEACETAMIDE HYDROLASE"/>
    <property type="match status" value="1"/>
</dbReference>
<organism evidence="1 2">
    <name type="scientific">Prauserella marina</name>
    <dbReference type="NCBI Taxonomy" id="530584"/>
    <lineage>
        <taxon>Bacteria</taxon>
        <taxon>Bacillati</taxon>
        <taxon>Actinomycetota</taxon>
        <taxon>Actinomycetes</taxon>
        <taxon>Pseudonocardiales</taxon>
        <taxon>Pseudonocardiaceae</taxon>
        <taxon>Prauserella</taxon>
    </lineage>
</organism>
<dbReference type="Proteomes" id="UP000199494">
    <property type="component" value="Unassembled WGS sequence"/>
</dbReference>
<evidence type="ECO:0000313" key="1">
    <source>
        <dbReference type="EMBL" id="SDD00775.1"/>
    </source>
</evidence>
<dbReference type="AlphaFoldDB" id="A0A222VQK2"/>
<dbReference type="InterPro" id="IPR000120">
    <property type="entry name" value="Amidase"/>
</dbReference>
<dbReference type="NCBIfam" id="NF005686">
    <property type="entry name" value="PRK07486.1"/>
    <property type="match status" value="1"/>
</dbReference>
<proteinExistence type="predicted"/>
<dbReference type="PROSITE" id="PS00571">
    <property type="entry name" value="AMIDASES"/>
    <property type="match status" value="1"/>
</dbReference>
<dbReference type="Pfam" id="PF01425">
    <property type="entry name" value="Amidase"/>
    <property type="match status" value="1"/>
</dbReference>
<dbReference type="InterPro" id="IPR023631">
    <property type="entry name" value="Amidase_dom"/>
</dbReference>
<dbReference type="KEGG" id="pmad:BAY61_15555"/>